<evidence type="ECO:0000256" key="1">
    <source>
        <dbReference type="SAM" id="MobiDB-lite"/>
    </source>
</evidence>
<dbReference type="SUPFAM" id="SSF56219">
    <property type="entry name" value="DNase I-like"/>
    <property type="match status" value="1"/>
</dbReference>
<accession>A0ABW7T4M2</accession>
<keyword evidence="2" id="KW-0378">Hydrolase</keyword>
<dbReference type="GO" id="GO:0004519">
    <property type="term" value="F:endonuclease activity"/>
    <property type="evidence" value="ECO:0007669"/>
    <property type="project" value="UniProtKB-KW"/>
</dbReference>
<name>A0ABW7T4M2_9ACTN</name>
<dbReference type="Gene3D" id="3.60.10.10">
    <property type="entry name" value="Endonuclease/exonuclease/phosphatase"/>
    <property type="match status" value="1"/>
</dbReference>
<evidence type="ECO:0000313" key="2">
    <source>
        <dbReference type="EMBL" id="MFI0912453.1"/>
    </source>
</evidence>
<dbReference type="EMBL" id="JBIRRB010000006">
    <property type="protein sequence ID" value="MFI0912453.1"/>
    <property type="molecule type" value="Genomic_DNA"/>
</dbReference>
<dbReference type="RefSeq" id="WP_397613338.1">
    <property type="nucleotide sequence ID" value="NZ_JBIRRB010000006.1"/>
</dbReference>
<keyword evidence="2" id="KW-0255">Endonuclease</keyword>
<comment type="caution">
    <text evidence="2">The sequence shown here is derived from an EMBL/GenBank/DDBJ whole genome shotgun (WGS) entry which is preliminary data.</text>
</comment>
<proteinExistence type="predicted"/>
<reference evidence="2 3" key="1">
    <citation type="submission" date="2024-10" db="EMBL/GenBank/DDBJ databases">
        <title>The Natural Products Discovery Center: Release of the First 8490 Sequenced Strains for Exploring Actinobacteria Biosynthetic Diversity.</title>
        <authorList>
            <person name="Kalkreuter E."/>
            <person name="Kautsar S.A."/>
            <person name="Yang D."/>
            <person name="Bader C.D."/>
            <person name="Teijaro C.N."/>
            <person name="Fluegel L."/>
            <person name="Davis C.M."/>
            <person name="Simpson J.R."/>
            <person name="Lauterbach L."/>
            <person name="Steele A.D."/>
            <person name="Gui C."/>
            <person name="Meng S."/>
            <person name="Li G."/>
            <person name="Viehrig K."/>
            <person name="Ye F."/>
            <person name="Su P."/>
            <person name="Kiefer A.F."/>
            <person name="Nichols A."/>
            <person name="Cepeda A.J."/>
            <person name="Yan W."/>
            <person name="Fan B."/>
            <person name="Jiang Y."/>
            <person name="Adhikari A."/>
            <person name="Zheng C.-J."/>
            <person name="Schuster L."/>
            <person name="Cowan T.M."/>
            <person name="Smanski M.J."/>
            <person name="Chevrette M.G."/>
            <person name="De Carvalho L.P.S."/>
            <person name="Shen B."/>
        </authorList>
    </citation>
    <scope>NUCLEOTIDE SEQUENCE [LARGE SCALE GENOMIC DNA]</scope>
    <source>
        <strain evidence="2 3">NPDC020979</strain>
    </source>
</reference>
<protein>
    <submittedName>
        <fullName evidence="2">Endonuclease/exonuclease/phosphatase</fullName>
    </submittedName>
</protein>
<organism evidence="2 3">
    <name type="scientific">Streptomyces abikoensis</name>
    <dbReference type="NCBI Taxonomy" id="97398"/>
    <lineage>
        <taxon>Bacteria</taxon>
        <taxon>Bacillati</taxon>
        <taxon>Actinomycetota</taxon>
        <taxon>Actinomycetes</taxon>
        <taxon>Kitasatosporales</taxon>
        <taxon>Streptomycetaceae</taxon>
        <taxon>Streptomyces</taxon>
    </lineage>
</organism>
<evidence type="ECO:0000313" key="3">
    <source>
        <dbReference type="Proteomes" id="UP001611162"/>
    </source>
</evidence>
<keyword evidence="2" id="KW-0540">Nuclease</keyword>
<feature type="region of interest" description="Disordered" evidence="1">
    <location>
        <begin position="1"/>
        <end position="22"/>
    </location>
</feature>
<sequence length="338" mass="36798">MSATCPDTRQTEHPPARALTAPVSRLDLARDTEGALPADLAPVPHTAPGTARGVRIGTYNLLTGGIDKDDEEQRRLGQNGFLASLGLDVLVVQELRRWEEHGWWRLWALAEATGMVPLPPVLSARGGGNHLAMLYRPQTVRVAEWDTDACRGVFHHGLGRAIVYFKGDSRPWTILATHLSFLGGEERLAEARWLTGYGDSYESNGQRVLLPGDLNTIGARDPEPEWSKIPANLRSRHCLLTAEGGFGATDRRAIQLLEAAGFADPYDLLSTTPARTAGFWSEEELLPHRSDFVLANRLAAPYVRGVTTHDTDITRSLSDHLPVVVTLSVPAAADGGGR</sequence>
<gene>
    <name evidence="2" type="ORF">ACH4TF_18580</name>
</gene>
<dbReference type="InterPro" id="IPR036691">
    <property type="entry name" value="Endo/exonu/phosph_ase_sf"/>
</dbReference>
<dbReference type="Proteomes" id="UP001611162">
    <property type="component" value="Unassembled WGS sequence"/>
</dbReference>
<keyword evidence="3" id="KW-1185">Reference proteome</keyword>